<feature type="transmembrane region" description="Helical" evidence="1">
    <location>
        <begin position="161"/>
        <end position="180"/>
    </location>
</feature>
<protein>
    <submittedName>
        <fullName evidence="2">Uncharacterized protein</fullName>
    </submittedName>
</protein>
<name>Q975M8_SULTO</name>
<dbReference type="KEGG" id="sto:STK_03910"/>
<gene>
    <name evidence="2" type="primary">ST0391</name>
    <name evidence="2" type="ordered locus">STK_03910</name>
</gene>
<reference evidence="3" key="1">
    <citation type="journal article" date="2001" name="DNA Res.">
        <title>Complete genome sequence of an aerobic thermoacidophilic Crenarchaeon, Sulfolobus tokodaii strain7.</title>
        <authorList>
            <person name="Kawarabayasi Y."/>
            <person name="Hino Y."/>
            <person name="Horikawa H."/>
            <person name="Jin-no K."/>
            <person name="Takahashi M."/>
            <person name="Sekine M."/>
            <person name="Baba S."/>
            <person name="Ankai A."/>
            <person name="Kosugi H."/>
            <person name="Hosoyama A."/>
            <person name="Fukui S."/>
            <person name="Nagai Y."/>
            <person name="Nishijima K."/>
            <person name="Otsuka R."/>
            <person name="Nakazawa H."/>
            <person name="Takamiya M."/>
            <person name="Kato Y."/>
            <person name="Yoshizawa T."/>
            <person name="Tanaka T."/>
            <person name="Kudoh Y."/>
            <person name="Yamazaki J."/>
            <person name="Kushida N."/>
            <person name="Oguchi A."/>
            <person name="Aoki K."/>
            <person name="Masuda S."/>
            <person name="Yanagii M."/>
            <person name="Nishimura M."/>
            <person name="Yamagishi A."/>
            <person name="Oshima T."/>
            <person name="Kikuchi H."/>
        </authorList>
    </citation>
    <scope>NUCLEOTIDE SEQUENCE [LARGE SCALE GENOMIC DNA]</scope>
    <source>
        <strain evidence="3">DSM 16993 / JCM 10545 / NBRC 100140 / 7</strain>
    </source>
</reference>
<organism evidence="2 3">
    <name type="scientific">Sulfurisphaera tokodaii (strain DSM 16993 / JCM 10545 / NBRC 100140 / 7)</name>
    <name type="common">Sulfolobus tokodaii</name>
    <dbReference type="NCBI Taxonomy" id="273063"/>
    <lineage>
        <taxon>Archaea</taxon>
        <taxon>Thermoproteota</taxon>
        <taxon>Thermoprotei</taxon>
        <taxon>Sulfolobales</taxon>
        <taxon>Sulfolobaceae</taxon>
        <taxon>Sulfurisphaera</taxon>
    </lineage>
</organism>
<keyword evidence="1" id="KW-0472">Membrane</keyword>
<keyword evidence="1" id="KW-1133">Transmembrane helix</keyword>
<keyword evidence="1" id="KW-0812">Transmembrane</keyword>
<sequence length="186" mass="21548">MTNINISKTLINMCLILLVLTSLVSYSFTLTSRYTYVLPSTNCELNIYIIQTYQKTPLEINISFNLTYSPYIYVYIHNSSFLNISFSNNSEIFVPIIVYNSSKKITLIEINYLYVSNMTIFILSSKGQYIKIVGNVSYINDTRTDISNFISNSNSFSKYNLMYILYILILLISVIVFITLKRYKGH</sequence>
<proteinExistence type="predicted"/>
<dbReference type="PATRIC" id="fig|273063.9.peg.452"/>
<accession>Q975M8</accession>
<evidence type="ECO:0000313" key="2">
    <source>
        <dbReference type="EMBL" id="BAB65372.1"/>
    </source>
</evidence>
<dbReference type="STRING" id="273063.STK_03910"/>
<dbReference type="Proteomes" id="UP000001015">
    <property type="component" value="Chromosome"/>
</dbReference>
<evidence type="ECO:0000256" key="1">
    <source>
        <dbReference type="SAM" id="Phobius"/>
    </source>
</evidence>
<dbReference type="AlphaFoldDB" id="Q975M8"/>
<evidence type="ECO:0000313" key="3">
    <source>
        <dbReference type="Proteomes" id="UP000001015"/>
    </source>
</evidence>
<dbReference type="EMBL" id="BA000023">
    <property type="protein sequence ID" value="BAB65372.1"/>
    <property type="molecule type" value="Genomic_DNA"/>
</dbReference>
<keyword evidence="3" id="KW-1185">Reference proteome</keyword>